<protein>
    <submittedName>
        <fullName evidence="2">Uncharacterized protein</fullName>
    </submittedName>
</protein>
<evidence type="ECO:0000313" key="2">
    <source>
        <dbReference type="EMBL" id="CBI00286.1"/>
    </source>
</evidence>
<dbReference type="InterPro" id="IPR021109">
    <property type="entry name" value="Peptidase_aspartic_dom_sf"/>
</dbReference>
<name>E6PZC7_9ZZZZ</name>
<organism evidence="2">
    <name type="scientific">mine drainage metagenome</name>
    <dbReference type="NCBI Taxonomy" id="410659"/>
    <lineage>
        <taxon>unclassified sequences</taxon>
        <taxon>metagenomes</taxon>
        <taxon>ecological metagenomes</taxon>
    </lineage>
</organism>
<dbReference type="Pfam" id="PF13650">
    <property type="entry name" value="Asp_protease_2"/>
    <property type="match status" value="1"/>
</dbReference>
<accession>E6PZC7</accession>
<dbReference type="AlphaFoldDB" id="E6PZC7"/>
<gene>
    <name evidence="2" type="ORF">CARN3_1297</name>
</gene>
<reference evidence="2" key="1">
    <citation type="submission" date="2009-10" db="EMBL/GenBank/DDBJ databases">
        <title>Diversity of trophic interactions inside an arsenic-rich microbial ecosystem.</title>
        <authorList>
            <person name="Bertin P.N."/>
            <person name="Heinrich-Salmeron A."/>
            <person name="Pelletier E."/>
            <person name="Goulhen-Chollet F."/>
            <person name="Arsene-Ploetze F."/>
            <person name="Gallien S."/>
            <person name="Calteau A."/>
            <person name="Vallenet D."/>
            <person name="Casiot C."/>
            <person name="Chane-Woon-Ming B."/>
            <person name="Giloteaux L."/>
            <person name="Barakat M."/>
            <person name="Bonnefoy V."/>
            <person name="Bruneel O."/>
            <person name="Chandler M."/>
            <person name="Cleiss J."/>
            <person name="Duran R."/>
            <person name="Elbaz-Poulichet F."/>
            <person name="Fonknechten N."/>
            <person name="Lauga B."/>
            <person name="Mornico D."/>
            <person name="Ortet P."/>
            <person name="Schaeffer C."/>
            <person name="Siguier P."/>
            <person name="Alexander Thil Smith A."/>
            <person name="Van Dorsselaer A."/>
            <person name="Weissenbach J."/>
            <person name="Medigue C."/>
            <person name="Le Paslier D."/>
        </authorList>
    </citation>
    <scope>NUCLEOTIDE SEQUENCE</scope>
</reference>
<comment type="caution">
    <text evidence="2">The sequence shown here is derived from an EMBL/GenBank/DDBJ whole genome shotgun (WGS) entry which is preliminary data.</text>
</comment>
<proteinExistence type="predicted"/>
<dbReference type="Gene3D" id="2.40.70.10">
    <property type="entry name" value="Acid Proteases"/>
    <property type="match status" value="1"/>
</dbReference>
<dbReference type="EMBL" id="CABN01000117">
    <property type="protein sequence ID" value="CBI00286.1"/>
    <property type="molecule type" value="Genomic_DNA"/>
</dbReference>
<evidence type="ECO:0000256" key="1">
    <source>
        <dbReference type="SAM" id="MobiDB-lite"/>
    </source>
</evidence>
<sequence>MGRFFLWIHSIHSTTPTLLIAFILLLATMVPSTLHGQQSSTAPTVPQHQPSQQPDAQPGEGAQVRTGAVIGNDADTTQRVLNLISDHQFARLEAMLTDADSGKTTLSDEQQKFVRGILDNRENKPQQSIQLLAPLVDQIARTGNLTEEKLARKALAEDYLRSGDLTHAAAAYQAYSVRLAETLTPDDKDEIEMPLKLLPLASANPPMTVEYGQPFSLPYDLDPLGLTDIPVFVDAQSHDWMLDPTSPFNLICRSTAREVGLRLSAQSATIHTLTGRPIVVHSTVIPRMTLGNVTFRNVAAFVFNDEDYSFPRSGYQVRGVLGYPAVSALGNLTITANAQIRVQPGPKGARLTDGAPFYLDGNQILVALGDANHPRMYAVDAGGQQSYLTSRFYSEHARAFAKLKMQLLSLPGASNLPPAPAYVASAVSLEIGSTRAIFQDLQVLTQPLGASATDDTYGTLGVDALEQLKSYTFDYQTMQFAVTTR</sequence>
<feature type="region of interest" description="Disordered" evidence="1">
    <location>
        <begin position="35"/>
        <end position="62"/>
    </location>
</feature>
<feature type="compositionally biased region" description="Polar residues" evidence="1">
    <location>
        <begin position="35"/>
        <end position="55"/>
    </location>
</feature>